<dbReference type="RefSeq" id="WP_345919845.1">
    <property type="nucleotide sequence ID" value="NZ_JBDIVE010000005.1"/>
</dbReference>
<evidence type="ECO:0000313" key="3">
    <source>
        <dbReference type="EMBL" id="MEN3069078.1"/>
    </source>
</evidence>
<evidence type="ECO:0000256" key="1">
    <source>
        <dbReference type="ARBA" id="ARBA00007613"/>
    </source>
</evidence>
<feature type="chain" id="PRO_5045766959" evidence="2">
    <location>
        <begin position="23"/>
        <end position="322"/>
    </location>
</feature>
<dbReference type="InterPro" id="IPR003423">
    <property type="entry name" value="OMP_efflux"/>
</dbReference>
<dbReference type="Gene3D" id="1.20.1600.10">
    <property type="entry name" value="Outer membrane efflux proteins (OEP)"/>
    <property type="match status" value="1"/>
</dbReference>
<dbReference type="SUPFAM" id="SSF56954">
    <property type="entry name" value="Outer membrane efflux proteins (OEP)"/>
    <property type="match status" value="1"/>
</dbReference>
<dbReference type="Pfam" id="PF02321">
    <property type="entry name" value="OEP"/>
    <property type="match status" value="1"/>
</dbReference>
<gene>
    <name evidence="3" type="ORF">ABDB84_11360</name>
</gene>
<keyword evidence="2" id="KW-0732">Signal</keyword>
<comment type="caution">
    <text evidence="3">The sequence shown here is derived from an EMBL/GenBank/DDBJ whole genome shotgun (WGS) entry which is preliminary data.</text>
</comment>
<dbReference type="InterPro" id="IPR010131">
    <property type="entry name" value="MdtP/NodT-like"/>
</dbReference>
<accession>A0ABU9YZ66</accession>
<evidence type="ECO:0000313" key="4">
    <source>
        <dbReference type="Proteomes" id="UP001410394"/>
    </source>
</evidence>
<evidence type="ECO:0000256" key="2">
    <source>
        <dbReference type="SAM" id="SignalP"/>
    </source>
</evidence>
<dbReference type="PANTHER" id="PTHR30203:SF32">
    <property type="entry name" value="CATION EFFLUX SYSTEM PROTEIN CUSC"/>
    <property type="match status" value="1"/>
</dbReference>
<dbReference type="PANTHER" id="PTHR30203">
    <property type="entry name" value="OUTER MEMBRANE CATION EFFLUX PROTEIN"/>
    <property type="match status" value="1"/>
</dbReference>
<comment type="similarity">
    <text evidence="1">Belongs to the outer membrane factor (OMF) (TC 1.B.17) family.</text>
</comment>
<keyword evidence="4" id="KW-1185">Reference proteome</keyword>
<reference evidence="3 4" key="1">
    <citation type="journal article" date="2018" name="Int. J. Syst. Evol. Microbiol.">
        <title>Uliginosibacterium sediminicola sp. nov., isolated from freshwater sediment.</title>
        <authorList>
            <person name="Hwang W.M."/>
            <person name="Kim S.M."/>
            <person name="Kang K."/>
            <person name="Ahn T.Y."/>
        </authorList>
    </citation>
    <scope>NUCLEOTIDE SEQUENCE [LARGE SCALE GENOMIC DNA]</scope>
    <source>
        <strain evidence="3 4">M1-21</strain>
    </source>
</reference>
<dbReference type="EMBL" id="JBDIVE010000005">
    <property type="protein sequence ID" value="MEN3069078.1"/>
    <property type="molecule type" value="Genomic_DNA"/>
</dbReference>
<proteinExistence type="inferred from homology"/>
<dbReference type="Gene3D" id="2.20.200.10">
    <property type="entry name" value="Outer membrane efflux proteins (OEP)"/>
    <property type="match status" value="1"/>
</dbReference>
<protein>
    <submittedName>
        <fullName evidence="3">TolC family protein</fullName>
    </submittedName>
</protein>
<dbReference type="Proteomes" id="UP001410394">
    <property type="component" value="Unassembled WGS sequence"/>
</dbReference>
<feature type="signal peptide" evidence="2">
    <location>
        <begin position="1"/>
        <end position="22"/>
    </location>
</feature>
<organism evidence="3 4">
    <name type="scientific">Uliginosibacterium sediminicola</name>
    <dbReference type="NCBI Taxonomy" id="2024550"/>
    <lineage>
        <taxon>Bacteria</taxon>
        <taxon>Pseudomonadati</taxon>
        <taxon>Pseudomonadota</taxon>
        <taxon>Betaproteobacteria</taxon>
        <taxon>Rhodocyclales</taxon>
        <taxon>Zoogloeaceae</taxon>
        <taxon>Uliginosibacterium</taxon>
    </lineage>
</organism>
<feature type="non-terminal residue" evidence="3">
    <location>
        <position position="322"/>
    </location>
</feature>
<sequence>MTSPRAGVLLCALLLGGCVHVAAPELPQTLPERWQQQPLADAALPAADLRGWWRAFKDPLLDQLVSSLLEQNLDLAQAQSRLKQARGLAEASASEYLPSLSAGARSVDSASGRKSYFHATLDAIWDLGAFGMRDGLALQAQGQAQAAQAEVQALRVSQIAELLRHYIALRAAQAQTQNLAAQQALDEQQVALINARIQAHQMAASEQEVLARRQQQTRLALAASKLEALRAAQAVAALLGRTAADPAWQSPAPQPLAPALRIRQVPSDLLRTRPDIWRAEADVLAAAGDAAQARARLYPRITLGASYLFAYDLDTHRKSHVD</sequence>
<dbReference type="PROSITE" id="PS51257">
    <property type="entry name" value="PROKAR_LIPOPROTEIN"/>
    <property type="match status" value="1"/>
</dbReference>
<name>A0ABU9YZ66_9RHOO</name>